<dbReference type="PIRSF" id="PIRSF001399">
    <property type="entry name" value="DHquinase_II"/>
    <property type="match status" value="1"/>
</dbReference>
<evidence type="ECO:0000256" key="11">
    <source>
        <dbReference type="PIRSR" id="PIRSR001399-3"/>
    </source>
</evidence>
<accession>A0A7V5PNU6</accession>
<evidence type="ECO:0000256" key="2">
    <source>
        <dbReference type="ARBA" id="ARBA00003924"/>
    </source>
</evidence>
<evidence type="ECO:0000256" key="6">
    <source>
        <dbReference type="ARBA" id="ARBA00012060"/>
    </source>
</evidence>
<comment type="pathway">
    <text evidence="3 8">Metabolic intermediate biosynthesis; chorismate biosynthesis; chorismate from D-erythrose 4-phosphate and phosphoenolpyruvate: step 3/7.</text>
</comment>
<name>A0A7V5PNU6_CALAY</name>
<comment type="subunit">
    <text evidence="5 8">Homododecamer.</text>
</comment>
<organism evidence="12">
    <name type="scientific">Caldithrix abyssi</name>
    <dbReference type="NCBI Taxonomy" id="187145"/>
    <lineage>
        <taxon>Bacteria</taxon>
        <taxon>Pseudomonadati</taxon>
        <taxon>Calditrichota</taxon>
        <taxon>Calditrichia</taxon>
        <taxon>Calditrichales</taxon>
        <taxon>Calditrichaceae</taxon>
        <taxon>Caldithrix</taxon>
    </lineage>
</organism>
<comment type="catalytic activity">
    <reaction evidence="1 8">
        <text>3-dehydroquinate = 3-dehydroshikimate + H2O</text>
        <dbReference type="Rhea" id="RHEA:21096"/>
        <dbReference type="ChEBI" id="CHEBI:15377"/>
        <dbReference type="ChEBI" id="CHEBI:16630"/>
        <dbReference type="ChEBI" id="CHEBI:32364"/>
        <dbReference type="EC" id="4.2.1.10"/>
    </reaction>
</comment>
<comment type="function">
    <text evidence="2 8">Catalyzes a trans-dehydration via an enolate intermediate.</text>
</comment>
<feature type="binding site" evidence="8 10">
    <location>
        <position position="108"/>
    </location>
    <ligand>
        <name>substrate</name>
    </ligand>
</feature>
<dbReference type="GO" id="GO:0009073">
    <property type="term" value="P:aromatic amino acid family biosynthetic process"/>
    <property type="evidence" value="ECO:0007669"/>
    <property type="project" value="UniProtKB-KW"/>
</dbReference>
<evidence type="ECO:0000256" key="5">
    <source>
        <dbReference type="ARBA" id="ARBA00011193"/>
    </source>
</evidence>
<dbReference type="EC" id="4.2.1.10" evidence="6 8"/>
<feature type="binding site" evidence="8 10">
    <location>
        <position position="71"/>
    </location>
    <ligand>
        <name>substrate</name>
    </ligand>
</feature>
<feature type="binding site" evidence="8 10">
    <location>
        <position position="84"/>
    </location>
    <ligand>
        <name>substrate</name>
    </ligand>
</feature>
<dbReference type="PANTHER" id="PTHR21272:SF3">
    <property type="entry name" value="CATABOLIC 3-DEHYDROQUINASE"/>
    <property type="match status" value="1"/>
</dbReference>
<dbReference type="InterPro" id="IPR036441">
    <property type="entry name" value="DHquinase_II_sf"/>
</dbReference>
<dbReference type="GO" id="GO:0008652">
    <property type="term" value="P:amino acid biosynthetic process"/>
    <property type="evidence" value="ECO:0007669"/>
    <property type="project" value="UniProtKB-KW"/>
</dbReference>
<feature type="active site" description="Proton donor" evidence="8 9">
    <location>
        <position position="97"/>
    </location>
</feature>
<dbReference type="NCBIfam" id="NF003807">
    <property type="entry name" value="PRK05395.1-4"/>
    <property type="match status" value="1"/>
</dbReference>
<keyword evidence="7 8" id="KW-0456">Lyase</keyword>
<keyword evidence="8" id="KW-0057">Aromatic amino acid biosynthesis</keyword>
<dbReference type="GO" id="GO:0019631">
    <property type="term" value="P:quinate catabolic process"/>
    <property type="evidence" value="ECO:0007669"/>
    <property type="project" value="TreeGrafter"/>
</dbReference>
<feature type="site" description="Transition state stabilizer" evidence="8 11">
    <location>
        <position position="17"/>
    </location>
</feature>
<evidence type="ECO:0000256" key="7">
    <source>
        <dbReference type="ARBA" id="ARBA00023239"/>
    </source>
</evidence>
<comment type="similarity">
    <text evidence="4 8">Belongs to the type-II 3-dehydroquinase family.</text>
</comment>
<dbReference type="AlphaFoldDB" id="A0A7V5PNU6"/>
<dbReference type="GO" id="GO:0003855">
    <property type="term" value="F:3-dehydroquinate dehydratase activity"/>
    <property type="evidence" value="ECO:0007669"/>
    <property type="project" value="UniProtKB-UniRule"/>
</dbReference>
<evidence type="ECO:0000256" key="3">
    <source>
        <dbReference type="ARBA" id="ARBA00004902"/>
    </source>
</evidence>
<gene>
    <name evidence="8 12" type="primary">aroQ</name>
    <name evidence="12" type="ORF">ENJ89_02415</name>
</gene>
<dbReference type="PANTHER" id="PTHR21272">
    <property type="entry name" value="CATABOLIC 3-DEHYDROQUINASE"/>
    <property type="match status" value="1"/>
</dbReference>
<dbReference type="HAMAP" id="MF_00169">
    <property type="entry name" value="AroQ"/>
    <property type="match status" value="1"/>
</dbReference>
<evidence type="ECO:0000256" key="8">
    <source>
        <dbReference type="HAMAP-Rule" id="MF_00169"/>
    </source>
</evidence>
<dbReference type="Gene3D" id="3.40.50.9100">
    <property type="entry name" value="Dehydroquinase, class II"/>
    <property type="match status" value="1"/>
</dbReference>
<protein>
    <recommendedName>
        <fullName evidence="6 8">3-dehydroquinate dehydratase</fullName>
        <shortName evidence="8">3-dehydroquinase</shortName>
        <ecNumber evidence="6 8">4.2.1.10</ecNumber>
    </recommendedName>
    <alternativeName>
        <fullName evidence="8">Type II DHQase</fullName>
    </alternativeName>
</protein>
<evidence type="ECO:0000256" key="4">
    <source>
        <dbReference type="ARBA" id="ARBA00011037"/>
    </source>
</evidence>
<sequence length="145" mass="16281">MKILVINGPNLNLLGEREPNVYGHKSLEEINAFIAEYFKRVNLDFFQSNHEGEIIDKIHQARQYYDGIVINPGAYTHYSLAIRDAIEAIAIPVAEVHISNIDAREDFRRVSVISSVCVGTVSGFGVYGYVLAVQGLAHKIKRNHK</sequence>
<dbReference type="InterPro" id="IPR001874">
    <property type="entry name" value="DHquinase_II"/>
</dbReference>
<dbReference type="NCBIfam" id="TIGR01088">
    <property type="entry name" value="aroQ"/>
    <property type="match status" value="1"/>
</dbReference>
<dbReference type="GO" id="GO:0009423">
    <property type="term" value="P:chorismate biosynthetic process"/>
    <property type="evidence" value="ECO:0007669"/>
    <property type="project" value="UniProtKB-UniRule"/>
</dbReference>
<proteinExistence type="inferred from homology"/>
<feature type="binding site" evidence="8 10">
    <location>
        <position position="77"/>
    </location>
    <ligand>
        <name>substrate</name>
    </ligand>
</feature>
<evidence type="ECO:0000313" key="12">
    <source>
        <dbReference type="EMBL" id="HHJ52025.1"/>
    </source>
</evidence>
<dbReference type="PROSITE" id="PS01029">
    <property type="entry name" value="DEHYDROQUINASE_II"/>
    <property type="match status" value="1"/>
</dbReference>
<dbReference type="InterPro" id="IPR018509">
    <property type="entry name" value="DHquinase_II_CS"/>
</dbReference>
<feature type="binding site" evidence="8 10">
    <location>
        <begin position="98"/>
        <end position="99"/>
    </location>
    <ligand>
        <name>substrate</name>
    </ligand>
</feature>
<comment type="caution">
    <text evidence="12">The sequence shown here is derived from an EMBL/GenBank/DDBJ whole genome shotgun (WGS) entry which is preliminary data.</text>
</comment>
<keyword evidence="8" id="KW-0028">Amino-acid biosynthesis</keyword>
<dbReference type="SUPFAM" id="SSF52304">
    <property type="entry name" value="Type II 3-dehydroquinate dehydratase"/>
    <property type="match status" value="1"/>
</dbReference>
<feature type="active site" description="Proton acceptor" evidence="8 9">
    <location>
        <position position="22"/>
    </location>
</feature>
<dbReference type="Pfam" id="PF01220">
    <property type="entry name" value="DHquinase_II"/>
    <property type="match status" value="1"/>
</dbReference>
<evidence type="ECO:0000256" key="9">
    <source>
        <dbReference type="PIRSR" id="PIRSR001399-1"/>
    </source>
</evidence>
<reference evidence="12" key="1">
    <citation type="journal article" date="2020" name="mSystems">
        <title>Genome- and Community-Level Interaction Insights into Carbon Utilization and Element Cycling Functions of Hydrothermarchaeota in Hydrothermal Sediment.</title>
        <authorList>
            <person name="Zhou Z."/>
            <person name="Liu Y."/>
            <person name="Xu W."/>
            <person name="Pan J."/>
            <person name="Luo Z.H."/>
            <person name="Li M."/>
        </authorList>
    </citation>
    <scope>NUCLEOTIDE SEQUENCE [LARGE SCALE GENOMIC DNA]</scope>
    <source>
        <strain evidence="12">HyVt-527</strain>
    </source>
</reference>
<dbReference type="Proteomes" id="UP000886124">
    <property type="component" value="Unassembled WGS sequence"/>
</dbReference>
<dbReference type="UniPathway" id="UPA00053">
    <property type="reaction ID" value="UER00086"/>
</dbReference>
<dbReference type="NCBIfam" id="NF003806">
    <property type="entry name" value="PRK05395.1-3"/>
    <property type="match status" value="1"/>
</dbReference>
<dbReference type="NCBIfam" id="NF003805">
    <property type="entry name" value="PRK05395.1-2"/>
    <property type="match status" value="1"/>
</dbReference>
<dbReference type="EMBL" id="DROD01000173">
    <property type="protein sequence ID" value="HHJ52025.1"/>
    <property type="molecule type" value="Genomic_DNA"/>
</dbReference>
<dbReference type="CDD" id="cd00466">
    <property type="entry name" value="DHQase_II"/>
    <property type="match status" value="1"/>
</dbReference>
<evidence type="ECO:0000256" key="1">
    <source>
        <dbReference type="ARBA" id="ARBA00001864"/>
    </source>
</evidence>
<evidence type="ECO:0000256" key="10">
    <source>
        <dbReference type="PIRSR" id="PIRSR001399-2"/>
    </source>
</evidence>